<protein>
    <recommendedName>
        <fullName evidence="2">histidine kinase</fullName>
        <ecNumber evidence="2">2.7.13.3</ecNumber>
    </recommendedName>
</protein>
<evidence type="ECO:0000259" key="9">
    <source>
        <dbReference type="PROSITE" id="PS50109"/>
    </source>
</evidence>
<dbReference type="Gene3D" id="3.30.565.10">
    <property type="entry name" value="Histidine kinase-like ATPase, C-terminal domain"/>
    <property type="match status" value="1"/>
</dbReference>
<dbReference type="SUPFAM" id="SSF55874">
    <property type="entry name" value="ATPase domain of HSP90 chaperone/DNA topoisomerase II/histidine kinase"/>
    <property type="match status" value="1"/>
</dbReference>
<dbReference type="InterPro" id="IPR051315">
    <property type="entry name" value="Bact_Chemotaxis_CheA"/>
</dbReference>
<dbReference type="PROSITE" id="PS50851">
    <property type="entry name" value="CHEW"/>
    <property type="match status" value="1"/>
</dbReference>
<dbReference type="Gene3D" id="1.20.120.160">
    <property type="entry name" value="HPT domain"/>
    <property type="match status" value="1"/>
</dbReference>
<dbReference type="PROSITE" id="PS50110">
    <property type="entry name" value="RESPONSE_REGULATORY"/>
    <property type="match status" value="1"/>
</dbReference>
<dbReference type="Pfam" id="PF01627">
    <property type="entry name" value="Hpt"/>
    <property type="match status" value="1"/>
</dbReference>
<dbReference type="InterPro" id="IPR005467">
    <property type="entry name" value="His_kinase_dom"/>
</dbReference>
<dbReference type="GO" id="GO:0000155">
    <property type="term" value="F:phosphorelay sensor kinase activity"/>
    <property type="evidence" value="ECO:0007669"/>
    <property type="project" value="UniProtKB-ARBA"/>
</dbReference>
<dbReference type="RefSeq" id="WP_173081807.1">
    <property type="nucleotide sequence ID" value="NZ_BLTE01000003.1"/>
</dbReference>
<evidence type="ECO:0000256" key="3">
    <source>
        <dbReference type="ARBA" id="ARBA00022553"/>
    </source>
</evidence>
<sequence>MTPDLADLSLLDLFAMELATHRQAIEDGLVGIESGASPERLEGLMRAAHSIKGAARIVELTQAVGLAHAMEDLFQAAQQGRLDLTSARVDALLAANDFFGELSRAAPADLPDLLSRGGERAAAIEHALRQLLSEDSAPRASEAAPKLQAPAAPSPPQASVSSAAAPPREDGVLRLSSELVGRLMGLAGQCVVESGALARVFAQVRDARRAHFDLEDLLAALAAQLGQSEAGDTARRARELFQGIMAARAQADKALDDLSRRLENLSGRLYDQVLGSRMRPFAEGVRGLPRMVRDVCRELGREARFTVEGGKTPVDRDILERLDAPLGHLLRNALDHGLEPPEERVASGKPAQGHVVLSARHAAGNLEVRLCDDGRGMDPEALRARVTALGLAAPDMAERLTREELFEFLFLPGFTTSSAVTSVSGRGVGLDAVRVMLQECGGRARVESEPGNGATFTLTLPVSRSVVRALVFTAGGEPYALALSRIARVLLAEPGDIQSAEGRQFVTVDGRHVGLVPAARLLRLAPGAVESEATPVVVLQAGNALFGLAAEALLGERDLVVHPLDPRLGRVPNVAAASLLDDGRPVLILDDAGLARSLEILLAEGRLPRLGRPDRSVQRRGPKRVLVVDDSLTVREVERQILAGRGYRAVTAVDGMEGLALARSGEFDLVVTDVDMPRMTGIELTRALKADPLLARTPVMIVSYKDRPEDRLAGLEAGADHYLPKSGFQGDALLDAVLALIGEPE</sequence>
<dbReference type="SMART" id="SM00387">
    <property type="entry name" value="HATPase_c"/>
    <property type="match status" value="1"/>
</dbReference>
<keyword evidence="3 7" id="KW-0597">Phosphoprotein</keyword>
<evidence type="ECO:0000259" key="12">
    <source>
        <dbReference type="PROSITE" id="PS50894"/>
    </source>
</evidence>
<dbReference type="PROSITE" id="PS50109">
    <property type="entry name" value="HIS_KIN"/>
    <property type="match status" value="1"/>
</dbReference>
<accession>A0A6V8LRC1</accession>
<dbReference type="PANTHER" id="PTHR43395">
    <property type="entry name" value="SENSOR HISTIDINE KINASE CHEA"/>
    <property type="match status" value="1"/>
</dbReference>
<evidence type="ECO:0000256" key="8">
    <source>
        <dbReference type="SAM" id="MobiDB-lite"/>
    </source>
</evidence>
<dbReference type="InterPro" id="IPR008207">
    <property type="entry name" value="Sig_transdc_His_kin_Hpt_dom"/>
</dbReference>
<dbReference type="SMART" id="SM00260">
    <property type="entry name" value="CheW"/>
    <property type="match status" value="1"/>
</dbReference>
<proteinExistence type="predicted"/>
<dbReference type="InterPro" id="IPR036061">
    <property type="entry name" value="CheW-like_dom_sf"/>
</dbReference>
<dbReference type="Gene3D" id="2.30.30.40">
    <property type="entry name" value="SH3 Domains"/>
    <property type="match status" value="1"/>
</dbReference>
<feature type="modified residue" description="Phosphohistidine" evidence="6">
    <location>
        <position position="49"/>
    </location>
</feature>
<evidence type="ECO:0000256" key="2">
    <source>
        <dbReference type="ARBA" id="ARBA00012438"/>
    </source>
</evidence>
<evidence type="ECO:0000256" key="1">
    <source>
        <dbReference type="ARBA" id="ARBA00000085"/>
    </source>
</evidence>
<dbReference type="SUPFAM" id="SSF47226">
    <property type="entry name" value="Histidine-containing phosphotransfer domain, HPT domain"/>
    <property type="match status" value="1"/>
</dbReference>
<keyword evidence="5" id="KW-0418">Kinase</keyword>
<dbReference type="InterPro" id="IPR036641">
    <property type="entry name" value="HPT_dom_sf"/>
</dbReference>
<dbReference type="Pfam" id="PF01584">
    <property type="entry name" value="CheW"/>
    <property type="match status" value="1"/>
</dbReference>
<feature type="domain" description="CheW-like" evidence="11">
    <location>
        <begin position="466"/>
        <end position="600"/>
    </location>
</feature>
<dbReference type="InterPro" id="IPR001789">
    <property type="entry name" value="Sig_transdc_resp-reg_receiver"/>
</dbReference>
<reference evidence="13 14" key="1">
    <citation type="submission" date="2020-04" db="EMBL/GenBank/DDBJ databases">
        <authorList>
            <consortium name="Desulfovibrio sp. FSS-1 genome sequencing consortium"/>
            <person name="Shimoshige H."/>
            <person name="Kobayashi H."/>
            <person name="Maekawa T."/>
        </authorList>
    </citation>
    <scope>NUCLEOTIDE SEQUENCE [LARGE SCALE GENOMIC DNA]</scope>
    <source>
        <strain evidence="13 14">SIID29052-01</strain>
    </source>
</reference>
<feature type="domain" description="HPt" evidence="12">
    <location>
        <begin position="3"/>
        <end position="106"/>
    </location>
</feature>
<feature type="domain" description="Response regulatory" evidence="10">
    <location>
        <begin position="624"/>
        <end position="740"/>
    </location>
</feature>
<gene>
    <name evidence="13" type="primary">cheA_1</name>
    <name evidence="13" type="ORF">NNJEOMEG_00930</name>
</gene>
<dbReference type="SUPFAM" id="SSF50341">
    <property type="entry name" value="CheW-like"/>
    <property type="match status" value="1"/>
</dbReference>
<dbReference type="InterPro" id="IPR036890">
    <property type="entry name" value="HATPase_C_sf"/>
</dbReference>
<dbReference type="InterPro" id="IPR003594">
    <property type="entry name" value="HATPase_dom"/>
</dbReference>
<dbReference type="InterPro" id="IPR004358">
    <property type="entry name" value="Sig_transdc_His_kin-like_C"/>
</dbReference>
<evidence type="ECO:0000313" key="13">
    <source>
        <dbReference type="EMBL" id="GFK93101.1"/>
    </source>
</evidence>
<dbReference type="PANTHER" id="PTHR43395:SF1">
    <property type="entry name" value="CHEMOTAXIS PROTEIN CHEA"/>
    <property type="match status" value="1"/>
</dbReference>
<dbReference type="EMBL" id="BLTE01000003">
    <property type="protein sequence ID" value="GFK93101.1"/>
    <property type="molecule type" value="Genomic_DNA"/>
</dbReference>
<comment type="caution">
    <text evidence="13">The sequence shown here is derived from an EMBL/GenBank/DDBJ whole genome shotgun (WGS) entry which is preliminary data.</text>
</comment>
<reference evidence="13 14" key="2">
    <citation type="submission" date="2020-05" db="EMBL/GenBank/DDBJ databases">
        <title>Draft genome sequence of Desulfovibrio sp. strainFSS-1.</title>
        <authorList>
            <person name="Shimoshige H."/>
            <person name="Kobayashi H."/>
            <person name="Maekawa T."/>
        </authorList>
    </citation>
    <scope>NUCLEOTIDE SEQUENCE [LARGE SCALE GENOMIC DNA]</scope>
    <source>
        <strain evidence="13 14">SIID29052-01</strain>
    </source>
</reference>
<feature type="modified residue" description="4-aspartylphosphate" evidence="7">
    <location>
        <position position="673"/>
    </location>
</feature>
<keyword evidence="14" id="KW-1185">Reference proteome</keyword>
<dbReference type="SUPFAM" id="SSF52172">
    <property type="entry name" value="CheY-like"/>
    <property type="match status" value="1"/>
</dbReference>
<dbReference type="PROSITE" id="PS50894">
    <property type="entry name" value="HPT"/>
    <property type="match status" value="1"/>
</dbReference>
<feature type="region of interest" description="Disordered" evidence="8">
    <location>
        <begin position="135"/>
        <end position="167"/>
    </location>
</feature>
<dbReference type="AlphaFoldDB" id="A0A6V8LRC1"/>
<dbReference type="EC" id="2.7.13.3" evidence="2"/>
<dbReference type="InterPro" id="IPR011006">
    <property type="entry name" value="CheY-like_superfamily"/>
</dbReference>
<evidence type="ECO:0000256" key="6">
    <source>
        <dbReference type="PROSITE-ProRule" id="PRU00110"/>
    </source>
</evidence>
<evidence type="ECO:0000259" key="10">
    <source>
        <dbReference type="PROSITE" id="PS50110"/>
    </source>
</evidence>
<dbReference type="Pfam" id="PF00072">
    <property type="entry name" value="Response_reg"/>
    <property type="match status" value="1"/>
</dbReference>
<evidence type="ECO:0000256" key="4">
    <source>
        <dbReference type="ARBA" id="ARBA00022679"/>
    </source>
</evidence>
<organism evidence="13 14">
    <name type="scientific">Fundidesulfovibrio magnetotacticus</name>
    <dbReference type="NCBI Taxonomy" id="2730080"/>
    <lineage>
        <taxon>Bacteria</taxon>
        <taxon>Pseudomonadati</taxon>
        <taxon>Thermodesulfobacteriota</taxon>
        <taxon>Desulfovibrionia</taxon>
        <taxon>Desulfovibrionales</taxon>
        <taxon>Desulfovibrionaceae</taxon>
        <taxon>Fundidesulfovibrio</taxon>
    </lineage>
</organism>
<dbReference type="SMART" id="SM00073">
    <property type="entry name" value="HPT"/>
    <property type="match status" value="1"/>
</dbReference>
<feature type="domain" description="Histidine kinase" evidence="9">
    <location>
        <begin position="326"/>
        <end position="464"/>
    </location>
</feature>
<name>A0A6V8LRC1_9BACT</name>
<dbReference type="CDD" id="cd00088">
    <property type="entry name" value="HPT"/>
    <property type="match status" value="1"/>
</dbReference>
<dbReference type="InterPro" id="IPR002545">
    <property type="entry name" value="CheW-lke_dom"/>
</dbReference>
<evidence type="ECO:0000256" key="7">
    <source>
        <dbReference type="PROSITE-ProRule" id="PRU00169"/>
    </source>
</evidence>
<dbReference type="PRINTS" id="PR00344">
    <property type="entry name" value="BCTRLSENSOR"/>
</dbReference>
<dbReference type="FunFam" id="3.30.565.10:FF:000016">
    <property type="entry name" value="Chemotaxis protein CheA, putative"/>
    <property type="match status" value="1"/>
</dbReference>
<comment type="catalytic activity">
    <reaction evidence="1">
        <text>ATP + protein L-histidine = ADP + protein N-phospho-L-histidine.</text>
        <dbReference type="EC" id="2.7.13.3"/>
    </reaction>
</comment>
<dbReference type="Gene3D" id="3.40.50.2300">
    <property type="match status" value="1"/>
</dbReference>
<dbReference type="GO" id="GO:0006935">
    <property type="term" value="P:chemotaxis"/>
    <property type="evidence" value="ECO:0007669"/>
    <property type="project" value="InterPro"/>
</dbReference>
<evidence type="ECO:0000256" key="5">
    <source>
        <dbReference type="ARBA" id="ARBA00022777"/>
    </source>
</evidence>
<dbReference type="Proteomes" id="UP000494245">
    <property type="component" value="Unassembled WGS sequence"/>
</dbReference>
<evidence type="ECO:0000313" key="14">
    <source>
        <dbReference type="Proteomes" id="UP000494245"/>
    </source>
</evidence>
<dbReference type="Pfam" id="PF02518">
    <property type="entry name" value="HATPase_c"/>
    <property type="match status" value="1"/>
</dbReference>
<feature type="compositionally biased region" description="Low complexity" evidence="8">
    <location>
        <begin position="140"/>
        <end position="166"/>
    </location>
</feature>
<dbReference type="SMART" id="SM00448">
    <property type="entry name" value="REC"/>
    <property type="match status" value="1"/>
</dbReference>
<keyword evidence="4 13" id="KW-0808">Transferase</keyword>
<evidence type="ECO:0000259" key="11">
    <source>
        <dbReference type="PROSITE" id="PS50851"/>
    </source>
</evidence>